<dbReference type="InterPro" id="IPR007221">
    <property type="entry name" value="MreC"/>
</dbReference>
<organism evidence="6 7">
    <name type="scientific">Aerophobetes bacterium</name>
    <dbReference type="NCBI Taxonomy" id="2030807"/>
    <lineage>
        <taxon>Bacteria</taxon>
        <taxon>Candidatus Aerophobota</taxon>
    </lineage>
</organism>
<dbReference type="Pfam" id="PF04085">
    <property type="entry name" value="MreC"/>
    <property type="match status" value="1"/>
</dbReference>
<dbReference type="InterPro" id="IPR055342">
    <property type="entry name" value="MreC_beta-barrel_core"/>
</dbReference>
<accession>A0A2A4YKG0</accession>
<dbReference type="Gene3D" id="2.40.10.350">
    <property type="entry name" value="Rod shape-determining protein MreC, domain 2"/>
    <property type="match status" value="1"/>
</dbReference>
<keyword evidence="3" id="KW-0133">Cell shape</keyword>
<evidence type="ECO:0000313" key="7">
    <source>
        <dbReference type="Proteomes" id="UP000217838"/>
    </source>
</evidence>
<dbReference type="NCBIfam" id="TIGR00219">
    <property type="entry name" value="mreC"/>
    <property type="match status" value="1"/>
</dbReference>
<dbReference type="GO" id="GO:0005886">
    <property type="term" value="C:plasma membrane"/>
    <property type="evidence" value="ECO:0007669"/>
    <property type="project" value="TreeGrafter"/>
</dbReference>
<dbReference type="PIRSF" id="PIRSF038471">
    <property type="entry name" value="MreC"/>
    <property type="match status" value="1"/>
</dbReference>
<evidence type="ECO:0000259" key="5">
    <source>
        <dbReference type="Pfam" id="PF04085"/>
    </source>
</evidence>
<evidence type="ECO:0000313" key="6">
    <source>
        <dbReference type="EMBL" id="PCI95181.1"/>
    </source>
</evidence>
<feature type="domain" description="Rod shape-determining protein MreC beta-barrel core" evidence="5">
    <location>
        <begin position="101"/>
        <end position="239"/>
    </location>
</feature>
<sequence>MFILLETFGSGVPIQVRAFANDIVGPVLSLLERPVRAVQGGLERLAGASDIYVENQKLRAENDLFRQWKEAALQLIRENERLRLILKAPKREILPAATARVIGVGGGTFERSVLVSAGSGDNVERNFPVEDENGLVGRVIHVGFLTSRILLITDLNSRIPVRLERTGALAIAEGQNEAFLRLRFLPKEAEIKIGDRILTSGHGGLFPPDMPVARVSEIEGEFIYLQPLGLIGTLDYVRIMAYRAVPDGDSLLLEDRDNDG</sequence>
<dbReference type="InterPro" id="IPR042177">
    <property type="entry name" value="Cell/Rod_1"/>
</dbReference>
<name>A0A2A4YKG0_UNCAE</name>
<dbReference type="EMBL" id="NVUU01000026">
    <property type="protein sequence ID" value="PCI95181.1"/>
    <property type="molecule type" value="Genomic_DNA"/>
</dbReference>
<comment type="caution">
    <text evidence="6">The sequence shown here is derived from an EMBL/GenBank/DDBJ whole genome shotgun (WGS) entry which is preliminary data.</text>
</comment>
<reference evidence="7" key="1">
    <citation type="submission" date="2017-08" db="EMBL/GenBank/DDBJ databases">
        <title>A dynamic microbial community with high functional redundancy inhabits the cold, oxic subseafloor aquifer.</title>
        <authorList>
            <person name="Tully B.J."/>
            <person name="Wheat C.G."/>
            <person name="Glazer B.T."/>
            <person name="Huber J.A."/>
        </authorList>
    </citation>
    <scope>NUCLEOTIDE SEQUENCE [LARGE SCALE GENOMIC DNA]</scope>
</reference>
<evidence type="ECO:0000256" key="4">
    <source>
        <dbReference type="ARBA" id="ARBA00032089"/>
    </source>
</evidence>
<protein>
    <recommendedName>
        <fullName evidence="2">Cell shape-determining protein MreC</fullName>
    </recommendedName>
    <alternativeName>
        <fullName evidence="4">Cell shape protein MreC</fullName>
    </alternativeName>
</protein>
<gene>
    <name evidence="6" type="primary">mreC</name>
    <name evidence="6" type="ORF">COB11_02800</name>
</gene>
<evidence type="ECO:0000256" key="2">
    <source>
        <dbReference type="ARBA" id="ARBA00013855"/>
    </source>
</evidence>
<dbReference type="PANTHER" id="PTHR34138:SF1">
    <property type="entry name" value="CELL SHAPE-DETERMINING PROTEIN MREC"/>
    <property type="match status" value="1"/>
</dbReference>
<dbReference type="InterPro" id="IPR042175">
    <property type="entry name" value="Cell/Rod_MreC_2"/>
</dbReference>
<comment type="similarity">
    <text evidence="1">Belongs to the MreC family.</text>
</comment>
<dbReference type="AlphaFoldDB" id="A0A2A4YKG0"/>
<dbReference type="Proteomes" id="UP000217838">
    <property type="component" value="Unassembled WGS sequence"/>
</dbReference>
<dbReference type="GO" id="GO:0008360">
    <property type="term" value="P:regulation of cell shape"/>
    <property type="evidence" value="ECO:0007669"/>
    <property type="project" value="UniProtKB-KW"/>
</dbReference>
<dbReference type="PANTHER" id="PTHR34138">
    <property type="entry name" value="CELL SHAPE-DETERMINING PROTEIN MREC"/>
    <property type="match status" value="1"/>
</dbReference>
<evidence type="ECO:0000256" key="3">
    <source>
        <dbReference type="ARBA" id="ARBA00022960"/>
    </source>
</evidence>
<proteinExistence type="inferred from homology"/>
<dbReference type="Gene3D" id="2.40.10.340">
    <property type="entry name" value="Rod shape-determining protein MreC, domain 1"/>
    <property type="match status" value="1"/>
</dbReference>
<evidence type="ECO:0000256" key="1">
    <source>
        <dbReference type="ARBA" id="ARBA00009369"/>
    </source>
</evidence>